<organism evidence="1 2">
    <name type="scientific">Plebeiibacterium sediminum</name>
    <dbReference type="NCBI Taxonomy" id="2992112"/>
    <lineage>
        <taxon>Bacteria</taxon>
        <taxon>Pseudomonadati</taxon>
        <taxon>Bacteroidota</taxon>
        <taxon>Bacteroidia</taxon>
        <taxon>Marinilabiliales</taxon>
        <taxon>Marinilabiliaceae</taxon>
        <taxon>Plebeiibacterium</taxon>
    </lineage>
</organism>
<keyword evidence="2" id="KW-1185">Reference proteome</keyword>
<evidence type="ECO:0000313" key="2">
    <source>
        <dbReference type="Proteomes" id="UP001209229"/>
    </source>
</evidence>
<gene>
    <name evidence="1" type="ORF">OM075_07445</name>
</gene>
<evidence type="ECO:0000313" key="1">
    <source>
        <dbReference type="EMBL" id="MCW3786295.1"/>
    </source>
</evidence>
<dbReference type="RefSeq" id="WP_301189861.1">
    <property type="nucleotide sequence ID" value="NZ_JAPDPJ010000012.1"/>
</dbReference>
<proteinExistence type="predicted"/>
<dbReference type="EMBL" id="JAPDPJ010000012">
    <property type="protein sequence ID" value="MCW3786295.1"/>
    <property type="molecule type" value="Genomic_DNA"/>
</dbReference>
<accession>A0AAE3M3Z8</accession>
<dbReference type="AlphaFoldDB" id="A0AAE3M3Z8"/>
<comment type="caution">
    <text evidence="1">The sequence shown here is derived from an EMBL/GenBank/DDBJ whole genome shotgun (WGS) entry which is preliminary data.</text>
</comment>
<reference evidence="1" key="1">
    <citation type="submission" date="2022-10" db="EMBL/GenBank/DDBJ databases">
        <authorList>
            <person name="Yu W.X."/>
        </authorList>
    </citation>
    <scope>NUCLEOTIDE SEQUENCE</scope>
    <source>
        <strain evidence="1">AAT</strain>
    </source>
</reference>
<name>A0AAE3M3Z8_9BACT</name>
<protein>
    <submittedName>
        <fullName evidence="1">Uncharacterized protein</fullName>
    </submittedName>
</protein>
<sequence length="44" mass="5046">MRTKGRIYSIPKAVNLKLMVDVSDLQPEWVLPSKPWGDTPSYDI</sequence>
<dbReference type="Proteomes" id="UP001209229">
    <property type="component" value="Unassembled WGS sequence"/>
</dbReference>